<organism evidence="5 6">
    <name type="scientific">Natronosporangium hydrolyticum</name>
    <dbReference type="NCBI Taxonomy" id="2811111"/>
    <lineage>
        <taxon>Bacteria</taxon>
        <taxon>Bacillati</taxon>
        <taxon>Actinomycetota</taxon>
        <taxon>Actinomycetes</taxon>
        <taxon>Micromonosporales</taxon>
        <taxon>Micromonosporaceae</taxon>
        <taxon>Natronosporangium</taxon>
    </lineage>
</organism>
<evidence type="ECO:0000256" key="3">
    <source>
        <dbReference type="SAM" id="MobiDB-lite"/>
    </source>
</evidence>
<dbReference type="InterPro" id="IPR002123">
    <property type="entry name" value="Plipid/glycerol_acylTrfase"/>
</dbReference>
<dbReference type="SUPFAM" id="SSF69593">
    <property type="entry name" value="Glycerol-3-phosphate (1)-acyltransferase"/>
    <property type="match status" value="1"/>
</dbReference>
<dbReference type="GO" id="GO:0006654">
    <property type="term" value="P:phosphatidic acid biosynthetic process"/>
    <property type="evidence" value="ECO:0007669"/>
    <property type="project" value="TreeGrafter"/>
</dbReference>
<reference evidence="5" key="1">
    <citation type="submission" date="2021-02" db="EMBL/GenBank/DDBJ databases">
        <title>Natrosporangium hydrolyticum gen. nov., sp. nov, a haloalkaliphilic actinobacterium from a soda solonchak soil.</title>
        <authorList>
            <person name="Sorokin D.Y."/>
            <person name="Khijniak T.V."/>
            <person name="Zakharycheva A.P."/>
            <person name="Boueva O.V."/>
            <person name="Ariskina E.V."/>
            <person name="Hahnke R.L."/>
            <person name="Bunk B."/>
            <person name="Sproer C."/>
            <person name="Schumann P."/>
            <person name="Evtushenko L.I."/>
            <person name="Kublanov I.V."/>
        </authorList>
    </citation>
    <scope>NUCLEOTIDE SEQUENCE</scope>
    <source>
        <strain evidence="5">DSM 106523</strain>
    </source>
</reference>
<dbReference type="GO" id="GO:0003841">
    <property type="term" value="F:1-acylglycerol-3-phosphate O-acyltransferase activity"/>
    <property type="evidence" value="ECO:0007669"/>
    <property type="project" value="TreeGrafter"/>
</dbReference>
<dbReference type="Pfam" id="PF01553">
    <property type="entry name" value="Acyltransferase"/>
    <property type="match status" value="1"/>
</dbReference>
<evidence type="ECO:0000313" key="5">
    <source>
        <dbReference type="EMBL" id="QSB13593.1"/>
    </source>
</evidence>
<dbReference type="GO" id="GO:0005886">
    <property type="term" value="C:plasma membrane"/>
    <property type="evidence" value="ECO:0007669"/>
    <property type="project" value="TreeGrafter"/>
</dbReference>
<evidence type="ECO:0000259" key="4">
    <source>
        <dbReference type="SMART" id="SM00563"/>
    </source>
</evidence>
<accession>A0A895YDS0</accession>
<protein>
    <submittedName>
        <fullName evidence="5">1-acyl-sn-glycerol-3-phosphate acyltransferase</fullName>
    </submittedName>
</protein>
<dbReference type="CDD" id="cd07989">
    <property type="entry name" value="LPLAT_AGPAT-like"/>
    <property type="match status" value="1"/>
</dbReference>
<feature type="domain" description="Phospholipid/glycerol acyltransferase" evidence="4">
    <location>
        <begin position="41"/>
        <end position="159"/>
    </location>
</feature>
<dbReference type="AlphaFoldDB" id="A0A895YDS0"/>
<evidence type="ECO:0000313" key="6">
    <source>
        <dbReference type="Proteomes" id="UP000662857"/>
    </source>
</evidence>
<dbReference type="RefSeq" id="WP_239675690.1">
    <property type="nucleotide sequence ID" value="NZ_CP070499.1"/>
</dbReference>
<evidence type="ECO:0000256" key="2">
    <source>
        <dbReference type="ARBA" id="ARBA00023315"/>
    </source>
</evidence>
<evidence type="ECO:0000256" key="1">
    <source>
        <dbReference type="ARBA" id="ARBA00022679"/>
    </source>
</evidence>
<feature type="region of interest" description="Disordered" evidence="3">
    <location>
        <begin position="221"/>
        <end position="244"/>
    </location>
</feature>
<proteinExistence type="predicted"/>
<dbReference type="PANTHER" id="PTHR10434">
    <property type="entry name" value="1-ACYL-SN-GLYCEROL-3-PHOSPHATE ACYLTRANSFERASE"/>
    <property type="match status" value="1"/>
</dbReference>
<sequence length="244" mass="26904">MGRRRLGFWRRLTVAIVKPSMLALTRSDWQGLDRVPADGGVILVGNHLSHADPLVMAHFVHDAGRWPQFLGKESLFAVPLMGRALRRLRQIPVKRGTVDAAKALDAAIAAVDAGDAVIIYPEGTTTREPELWPMRGRTGVARLWWETGAPVVPVAMWGPQRIFDPRTRKFRPRPRTPVSVIAGPPVDLSGYRDDGEPLSAAAMHEITDLVMTRVRDLLADLRGESPPPLWSPDGVSEAGKDEPR</sequence>
<dbReference type="PANTHER" id="PTHR10434:SF55">
    <property type="entry name" value="POSSIBLE ACYLTRANSFERASE"/>
    <property type="match status" value="1"/>
</dbReference>
<dbReference type="Proteomes" id="UP000662857">
    <property type="component" value="Chromosome"/>
</dbReference>
<dbReference type="EMBL" id="CP070499">
    <property type="protein sequence ID" value="QSB13593.1"/>
    <property type="molecule type" value="Genomic_DNA"/>
</dbReference>
<keyword evidence="1" id="KW-0808">Transferase</keyword>
<name>A0A895YDS0_9ACTN</name>
<keyword evidence="6" id="KW-1185">Reference proteome</keyword>
<dbReference type="SMART" id="SM00563">
    <property type="entry name" value="PlsC"/>
    <property type="match status" value="1"/>
</dbReference>
<gene>
    <name evidence="5" type="ORF">JQS43_18675</name>
</gene>
<dbReference type="KEGG" id="nhy:JQS43_18675"/>
<keyword evidence="2 5" id="KW-0012">Acyltransferase</keyword>